<dbReference type="Pfam" id="PF00022">
    <property type="entry name" value="Actin"/>
    <property type="match status" value="2"/>
</dbReference>
<dbReference type="Proteomes" id="UP001151699">
    <property type="component" value="Chromosome X"/>
</dbReference>
<organism evidence="2 3">
    <name type="scientific">Pseudolycoriella hygida</name>
    <dbReference type="NCBI Taxonomy" id="35572"/>
    <lineage>
        <taxon>Eukaryota</taxon>
        <taxon>Metazoa</taxon>
        <taxon>Ecdysozoa</taxon>
        <taxon>Arthropoda</taxon>
        <taxon>Hexapoda</taxon>
        <taxon>Insecta</taxon>
        <taxon>Pterygota</taxon>
        <taxon>Neoptera</taxon>
        <taxon>Endopterygota</taxon>
        <taxon>Diptera</taxon>
        <taxon>Nematocera</taxon>
        <taxon>Sciaroidea</taxon>
        <taxon>Sciaridae</taxon>
        <taxon>Pseudolycoriella</taxon>
    </lineage>
</organism>
<dbReference type="SUPFAM" id="SSF53067">
    <property type="entry name" value="Actin-like ATPase domain"/>
    <property type="match status" value="2"/>
</dbReference>
<dbReference type="InterPro" id="IPR004000">
    <property type="entry name" value="Actin"/>
</dbReference>
<name>A0A9Q0MY90_9DIPT</name>
<dbReference type="CDD" id="cd10207">
    <property type="entry name" value="ASKHA_NBD_Arp10"/>
    <property type="match status" value="1"/>
</dbReference>
<dbReference type="EMBL" id="WJQU01000003">
    <property type="protein sequence ID" value="KAJ6640132.1"/>
    <property type="molecule type" value="Genomic_DNA"/>
</dbReference>
<dbReference type="OrthoDB" id="337660at2759"/>
<evidence type="ECO:0000313" key="2">
    <source>
        <dbReference type="EMBL" id="KAJ6640132.1"/>
    </source>
</evidence>
<evidence type="ECO:0000256" key="1">
    <source>
        <dbReference type="RuleBase" id="RU000487"/>
    </source>
</evidence>
<dbReference type="Gene3D" id="3.90.640.10">
    <property type="entry name" value="Actin, Chain A, domain 4"/>
    <property type="match status" value="1"/>
</dbReference>
<protein>
    <submittedName>
        <fullName evidence="2">Actin-related protein 10</fullName>
    </submittedName>
</protein>
<comment type="caution">
    <text evidence="2">The sequence shown here is derived from an EMBL/GenBank/DDBJ whole genome shotgun (WGS) entry which is preliminary data.</text>
</comment>
<dbReference type="AlphaFoldDB" id="A0A9Q0MY90"/>
<accession>A0A9Q0MY90</accession>
<dbReference type="PANTHER" id="PTHR11937">
    <property type="entry name" value="ACTIN"/>
    <property type="match status" value="1"/>
</dbReference>
<feature type="non-terminal residue" evidence="2">
    <location>
        <position position="1"/>
    </location>
</feature>
<dbReference type="InterPro" id="IPR043129">
    <property type="entry name" value="ATPase_NBD"/>
</dbReference>
<comment type="similarity">
    <text evidence="1">Belongs to the actin family.</text>
</comment>
<proteinExistence type="inferred from homology"/>
<reference evidence="2" key="1">
    <citation type="submission" date="2022-07" db="EMBL/GenBank/DDBJ databases">
        <authorList>
            <person name="Trinca V."/>
            <person name="Uliana J.V.C."/>
            <person name="Torres T.T."/>
            <person name="Ward R.J."/>
            <person name="Monesi N."/>
        </authorList>
    </citation>
    <scope>NUCLEOTIDE SEQUENCE</scope>
    <source>
        <strain evidence="2">HSMRA1968</strain>
        <tissue evidence="2">Whole embryos</tissue>
    </source>
</reference>
<sequence>MPVYETAPVVLEIGTAYTKLGFAADSYPRFIIPTEIYDVNTKTTKKLFDYKTKTQLYEQMVEFIQKLFFKYALVSPKERKVVIVESVLCPTEIRETLAKVLFRHFDVLSLLFIPTHLVVLSTLAVETALVIDIGFKEATIIPVYCGVQVLHAWQAQAIAAEAVHDEIKRQLVEDGIDEKILSPEIIEDIKVRTCFVTTYERAQKYRNEDPPLPCPDVQYSINGKKDIRISGKLRETAFEVMFPEDNDHLGLPYIILDTILQCPLDIRRELAENLFLIGGSTMVMGLMARLKVELLELLKSNMYQNKLFFDSVKFHTAPAKANFTAWLGGSIYGGTDVVQTRSLTREAYAKTERVPDWPSVEESRFIGQ</sequence>
<evidence type="ECO:0000313" key="3">
    <source>
        <dbReference type="Proteomes" id="UP001151699"/>
    </source>
</evidence>
<keyword evidence="3" id="KW-1185">Reference proteome</keyword>
<gene>
    <name evidence="2" type="primary">Actr10</name>
    <name evidence="2" type="ORF">Bhyg_12881</name>
</gene>
<dbReference type="Gene3D" id="3.30.420.40">
    <property type="match status" value="2"/>
</dbReference>
<dbReference type="SMART" id="SM00268">
    <property type="entry name" value="ACTIN"/>
    <property type="match status" value="1"/>
</dbReference>